<reference evidence="2" key="1">
    <citation type="submission" date="2021-05" db="EMBL/GenBank/DDBJ databases">
        <title>Energy efficiency and biological interactions define the core microbiome of deep oligotrophic groundwater.</title>
        <authorList>
            <person name="Mehrshad M."/>
            <person name="Lopez-Fernandez M."/>
            <person name="Bell E."/>
            <person name="Bernier-Latmani R."/>
            <person name="Bertilsson S."/>
            <person name="Dopson M."/>
        </authorList>
    </citation>
    <scope>NUCLEOTIDE SEQUENCE</scope>
    <source>
        <strain evidence="2">Modern_marine.mb.64</strain>
    </source>
</reference>
<proteinExistence type="predicted"/>
<name>A0A948W4X2_UNCEI</name>
<sequence length="63" mass="7215">MSPVSKPEKPRQGRLGLLSEFFEFIRVRRSWWLAPLIVILVLLGVLLVFAQSSPLAPFIYALF</sequence>
<keyword evidence="1" id="KW-0812">Transmembrane</keyword>
<evidence type="ECO:0000313" key="2">
    <source>
        <dbReference type="EMBL" id="MBU2689799.1"/>
    </source>
</evidence>
<organism evidence="2 3">
    <name type="scientific">Eiseniibacteriota bacterium</name>
    <dbReference type="NCBI Taxonomy" id="2212470"/>
    <lineage>
        <taxon>Bacteria</taxon>
        <taxon>Candidatus Eiseniibacteriota</taxon>
    </lineage>
</organism>
<gene>
    <name evidence="2" type="ORF">KJ970_02650</name>
</gene>
<dbReference type="Pfam" id="PF19451">
    <property type="entry name" value="DUF5989"/>
    <property type="match status" value="1"/>
</dbReference>
<feature type="transmembrane region" description="Helical" evidence="1">
    <location>
        <begin position="31"/>
        <end position="50"/>
    </location>
</feature>
<dbReference type="Proteomes" id="UP000777784">
    <property type="component" value="Unassembled WGS sequence"/>
</dbReference>
<keyword evidence="1" id="KW-1133">Transmembrane helix</keyword>
<accession>A0A948W4X2</accession>
<evidence type="ECO:0000256" key="1">
    <source>
        <dbReference type="SAM" id="Phobius"/>
    </source>
</evidence>
<comment type="caution">
    <text evidence="2">The sequence shown here is derived from an EMBL/GenBank/DDBJ whole genome shotgun (WGS) entry which is preliminary data.</text>
</comment>
<dbReference type="EMBL" id="JAHJDP010000018">
    <property type="protein sequence ID" value="MBU2689799.1"/>
    <property type="molecule type" value="Genomic_DNA"/>
</dbReference>
<evidence type="ECO:0000313" key="3">
    <source>
        <dbReference type="Proteomes" id="UP000777784"/>
    </source>
</evidence>
<keyword evidence="1" id="KW-0472">Membrane</keyword>
<dbReference type="AlphaFoldDB" id="A0A948W4X2"/>
<protein>
    <submittedName>
        <fullName evidence="2">Uncharacterized protein</fullName>
    </submittedName>
</protein>
<dbReference type="InterPro" id="IPR046031">
    <property type="entry name" value="DUF5989"/>
</dbReference>